<keyword evidence="13" id="KW-0829">Tyrosine-protein kinase</keyword>
<dbReference type="PRINTS" id="PR00109">
    <property type="entry name" value="TYRKINASE"/>
</dbReference>
<evidence type="ECO:0000259" key="27">
    <source>
        <dbReference type="PROSITE" id="PS50011"/>
    </source>
</evidence>
<dbReference type="GO" id="GO:0043235">
    <property type="term" value="C:receptor complex"/>
    <property type="evidence" value="ECO:0007669"/>
    <property type="project" value="TreeGrafter"/>
</dbReference>
<evidence type="ECO:0000256" key="16">
    <source>
        <dbReference type="ARBA" id="ARBA00023180"/>
    </source>
</evidence>
<evidence type="ECO:0000256" key="19">
    <source>
        <dbReference type="PIRSR" id="PIRSR000615-1"/>
    </source>
</evidence>
<dbReference type="CDD" id="cd05048">
    <property type="entry name" value="PTKc_Ror"/>
    <property type="match status" value="1"/>
</dbReference>
<comment type="catalytic activity">
    <reaction evidence="18">
        <text>L-tyrosyl-[protein] + ATP = O-phospho-L-tyrosyl-[protein] + ADP + H(+)</text>
        <dbReference type="Rhea" id="RHEA:10596"/>
        <dbReference type="Rhea" id="RHEA-COMP:10136"/>
        <dbReference type="Rhea" id="RHEA-COMP:20101"/>
        <dbReference type="ChEBI" id="CHEBI:15378"/>
        <dbReference type="ChEBI" id="CHEBI:30616"/>
        <dbReference type="ChEBI" id="CHEBI:46858"/>
        <dbReference type="ChEBI" id="CHEBI:61978"/>
        <dbReference type="ChEBI" id="CHEBI:456216"/>
        <dbReference type="EC" id="2.7.10.1"/>
    </reaction>
</comment>
<dbReference type="CDD" id="cd00096">
    <property type="entry name" value="Ig"/>
    <property type="match status" value="1"/>
</dbReference>
<dbReference type="InterPro" id="IPR000001">
    <property type="entry name" value="Kringle"/>
</dbReference>
<keyword evidence="11" id="KW-0770">Synapse</keyword>
<dbReference type="InterPro" id="IPR038178">
    <property type="entry name" value="Kringle_sf"/>
</dbReference>
<dbReference type="PROSITE" id="PS50038">
    <property type="entry name" value="FZ"/>
    <property type="match status" value="1"/>
</dbReference>
<feature type="active site" description="Proton acceptor" evidence="19">
    <location>
        <position position="690"/>
    </location>
</feature>
<dbReference type="AlphaFoldDB" id="A0A9N9XIZ3"/>
<keyword evidence="9 20" id="KW-0067">ATP-binding</keyword>
<dbReference type="SUPFAM" id="SSF56112">
    <property type="entry name" value="Protein kinase-like (PK-like)"/>
    <property type="match status" value="1"/>
</dbReference>
<dbReference type="GO" id="GO:0005886">
    <property type="term" value="C:plasma membrane"/>
    <property type="evidence" value="ECO:0007669"/>
    <property type="project" value="TreeGrafter"/>
</dbReference>
<dbReference type="SMART" id="SM00219">
    <property type="entry name" value="TyrKc"/>
    <property type="match status" value="1"/>
</dbReference>
<dbReference type="EMBL" id="OU900094">
    <property type="protein sequence ID" value="CAG9853530.1"/>
    <property type="molecule type" value="Genomic_DNA"/>
</dbReference>
<keyword evidence="21" id="KW-0460">Magnesium</keyword>
<dbReference type="InterPro" id="IPR017441">
    <property type="entry name" value="Protein_kinase_ATP_BS"/>
</dbReference>
<dbReference type="PROSITE" id="PS50835">
    <property type="entry name" value="IG_LIKE"/>
    <property type="match status" value="1"/>
</dbReference>
<protein>
    <recommendedName>
        <fullName evidence="2">receptor protein-tyrosine kinase</fullName>
        <ecNumber evidence="2">2.7.10.1</ecNumber>
    </recommendedName>
</protein>
<keyword evidence="21" id="KW-0479">Metal-binding</keyword>
<evidence type="ECO:0000256" key="17">
    <source>
        <dbReference type="ARBA" id="ARBA00034103"/>
    </source>
</evidence>
<feature type="domain" description="Ig-like" evidence="30">
    <location>
        <begin position="59"/>
        <end position="140"/>
    </location>
</feature>
<dbReference type="PRINTS" id="PR00018">
    <property type="entry name" value="KRINGLE"/>
</dbReference>
<accession>A0A9N9XIZ3</accession>
<dbReference type="PANTHER" id="PTHR24416:SF611">
    <property type="entry name" value="TYROSINE-PROTEIN KINASE TRANSMEMBRANE RECEPTOR ROR"/>
    <property type="match status" value="1"/>
</dbReference>
<dbReference type="GO" id="GO:0005524">
    <property type="term" value="F:ATP binding"/>
    <property type="evidence" value="ECO:0007669"/>
    <property type="project" value="UniProtKB-UniRule"/>
</dbReference>
<dbReference type="InterPro" id="IPR001245">
    <property type="entry name" value="Ser-Thr/Tyr_kinase_cat_dom"/>
</dbReference>
<dbReference type="PROSITE" id="PS50070">
    <property type="entry name" value="KRINGLE_2"/>
    <property type="match status" value="1"/>
</dbReference>
<name>A0A9N9XIZ3_PHYSR</name>
<keyword evidence="4 22" id="KW-0420">Kringle</keyword>
<dbReference type="Gene3D" id="2.40.20.10">
    <property type="entry name" value="Plasminogen Kringle 4"/>
    <property type="match status" value="1"/>
</dbReference>
<evidence type="ECO:0000259" key="28">
    <source>
        <dbReference type="PROSITE" id="PS50038"/>
    </source>
</evidence>
<reference evidence="31" key="1">
    <citation type="submission" date="2022-01" db="EMBL/GenBank/DDBJ databases">
        <authorList>
            <person name="King R."/>
        </authorList>
    </citation>
    <scope>NUCLEOTIDE SEQUENCE</scope>
</reference>
<dbReference type="InterPro" id="IPR000719">
    <property type="entry name" value="Prot_kinase_dom"/>
</dbReference>
<evidence type="ECO:0000256" key="7">
    <source>
        <dbReference type="ARBA" id="ARBA00022741"/>
    </source>
</evidence>
<evidence type="ECO:0000256" key="8">
    <source>
        <dbReference type="ARBA" id="ARBA00022777"/>
    </source>
</evidence>
<proteinExistence type="predicted"/>
<dbReference type="PROSITE" id="PS00107">
    <property type="entry name" value="PROTEIN_KINASE_ATP"/>
    <property type="match status" value="1"/>
</dbReference>
<dbReference type="Gene3D" id="2.60.40.10">
    <property type="entry name" value="Immunoglobulins"/>
    <property type="match status" value="1"/>
</dbReference>
<organism evidence="31 32">
    <name type="scientific">Phyllotreta striolata</name>
    <name type="common">Striped flea beetle</name>
    <name type="synonym">Crioceris striolata</name>
    <dbReference type="NCBI Taxonomy" id="444603"/>
    <lineage>
        <taxon>Eukaryota</taxon>
        <taxon>Metazoa</taxon>
        <taxon>Ecdysozoa</taxon>
        <taxon>Arthropoda</taxon>
        <taxon>Hexapoda</taxon>
        <taxon>Insecta</taxon>
        <taxon>Pterygota</taxon>
        <taxon>Neoptera</taxon>
        <taxon>Endopterygota</taxon>
        <taxon>Coleoptera</taxon>
        <taxon>Polyphaga</taxon>
        <taxon>Cucujiformia</taxon>
        <taxon>Chrysomeloidea</taxon>
        <taxon>Chrysomelidae</taxon>
        <taxon>Galerucinae</taxon>
        <taxon>Alticini</taxon>
        <taxon>Phyllotreta</taxon>
    </lineage>
</organism>
<comment type="caution">
    <text evidence="22">Lacks conserved residue(s) required for the propagation of feature annotation.</text>
</comment>
<keyword evidence="32" id="KW-1185">Reference proteome</keyword>
<keyword evidence="8" id="KW-0418">Kinase</keyword>
<feature type="transmembrane region" description="Helical" evidence="25">
    <location>
        <begin position="468"/>
        <end position="494"/>
    </location>
</feature>
<feature type="region of interest" description="Disordered" evidence="24">
    <location>
        <begin position="874"/>
        <end position="948"/>
    </location>
</feature>
<evidence type="ECO:0000313" key="31">
    <source>
        <dbReference type="EMBL" id="CAG9853530.1"/>
    </source>
</evidence>
<dbReference type="GO" id="GO:0007169">
    <property type="term" value="P:cell surface receptor protein tyrosine kinase signaling pathway"/>
    <property type="evidence" value="ECO:0007669"/>
    <property type="project" value="TreeGrafter"/>
</dbReference>
<evidence type="ECO:0000256" key="21">
    <source>
        <dbReference type="PIRSR" id="PIRSR000615-3"/>
    </source>
</evidence>
<dbReference type="Gene3D" id="1.10.2000.10">
    <property type="entry name" value="Frizzled cysteine-rich domain"/>
    <property type="match status" value="1"/>
</dbReference>
<evidence type="ECO:0000256" key="26">
    <source>
        <dbReference type="SAM" id="SignalP"/>
    </source>
</evidence>
<evidence type="ECO:0000259" key="29">
    <source>
        <dbReference type="PROSITE" id="PS50070"/>
    </source>
</evidence>
<dbReference type="EC" id="2.7.10.1" evidence="2"/>
<dbReference type="InterPro" id="IPR036179">
    <property type="entry name" value="Ig-like_dom_sf"/>
</dbReference>
<dbReference type="InterPro" id="IPR020067">
    <property type="entry name" value="Frizzled_dom"/>
</dbReference>
<keyword evidence="16" id="KW-0325">Glycoprotein</keyword>
<evidence type="ECO:0000256" key="22">
    <source>
        <dbReference type="PROSITE-ProRule" id="PRU00121"/>
    </source>
</evidence>
<gene>
    <name evidence="31" type="ORF">PHYEVI_LOCUS8</name>
</gene>
<feature type="compositionally biased region" description="Low complexity" evidence="24">
    <location>
        <begin position="886"/>
        <end position="896"/>
    </location>
</feature>
<dbReference type="InterPro" id="IPR011009">
    <property type="entry name" value="Kinase-like_dom_sf"/>
</dbReference>
<dbReference type="GO" id="GO:0045202">
    <property type="term" value="C:synapse"/>
    <property type="evidence" value="ECO:0007669"/>
    <property type="project" value="UniProtKB-SubCell"/>
</dbReference>
<evidence type="ECO:0000256" key="13">
    <source>
        <dbReference type="ARBA" id="ARBA00023137"/>
    </source>
</evidence>
<dbReference type="PROSITE" id="PS50011">
    <property type="entry name" value="PROTEIN_KINASE_DOM"/>
    <property type="match status" value="1"/>
</dbReference>
<evidence type="ECO:0000256" key="9">
    <source>
        <dbReference type="ARBA" id="ARBA00022840"/>
    </source>
</evidence>
<evidence type="ECO:0000313" key="32">
    <source>
        <dbReference type="Proteomes" id="UP001153712"/>
    </source>
</evidence>
<evidence type="ECO:0000256" key="12">
    <source>
        <dbReference type="ARBA" id="ARBA00023136"/>
    </source>
</evidence>
<dbReference type="InterPro" id="IPR007110">
    <property type="entry name" value="Ig-like_dom"/>
</dbReference>
<feature type="domain" description="Protein kinase" evidence="27">
    <location>
        <begin position="562"/>
        <end position="825"/>
    </location>
</feature>
<evidence type="ECO:0000256" key="10">
    <source>
        <dbReference type="ARBA" id="ARBA00022989"/>
    </source>
</evidence>
<keyword evidence="5" id="KW-0808">Transferase</keyword>
<evidence type="ECO:0000256" key="15">
    <source>
        <dbReference type="ARBA" id="ARBA00023170"/>
    </source>
</evidence>
<keyword evidence="14" id="KW-1015">Disulfide bond</keyword>
<dbReference type="FunFam" id="1.10.510.10:FF:000554">
    <property type="entry name" value="Predicted protein"/>
    <property type="match status" value="1"/>
</dbReference>
<dbReference type="OrthoDB" id="10005095at2759"/>
<evidence type="ECO:0000256" key="14">
    <source>
        <dbReference type="ARBA" id="ARBA00023157"/>
    </source>
</evidence>
<feature type="binding site" evidence="21">
    <location>
        <position position="695"/>
    </location>
    <ligand>
        <name>Mg(2+)</name>
        <dbReference type="ChEBI" id="CHEBI:18420"/>
    </ligand>
</feature>
<dbReference type="InterPro" id="IPR013783">
    <property type="entry name" value="Ig-like_fold"/>
</dbReference>
<dbReference type="InterPro" id="IPR013806">
    <property type="entry name" value="Kringle-like"/>
</dbReference>
<dbReference type="CDD" id="cd00108">
    <property type="entry name" value="KR"/>
    <property type="match status" value="1"/>
</dbReference>
<feature type="binding site" evidence="23">
    <location>
        <position position="593"/>
    </location>
    <ligand>
        <name>ATP</name>
        <dbReference type="ChEBI" id="CHEBI:30616"/>
    </ligand>
</feature>
<evidence type="ECO:0000256" key="2">
    <source>
        <dbReference type="ARBA" id="ARBA00011902"/>
    </source>
</evidence>
<dbReference type="Gene3D" id="3.30.200.20">
    <property type="entry name" value="Phosphorylase Kinase, domain 1"/>
    <property type="match status" value="1"/>
</dbReference>
<dbReference type="InterPro" id="IPR020635">
    <property type="entry name" value="Tyr_kinase_cat_dom"/>
</dbReference>
<evidence type="ECO:0000256" key="11">
    <source>
        <dbReference type="ARBA" id="ARBA00023018"/>
    </source>
</evidence>
<keyword evidence="12 25" id="KW-0472">Membrane</keyword>
<dbReference type="InterPro" id="IPR008266">
    <property type="entry name" value="Tyr_kinase_AS"/>
</dbReference>
<dbReference type="SUPFAM" id="SSF57440">
    <property type="entry name" value="Kringle-like"/>
    <property type="match status" value="1"/>
</dbReference>
<dbReference type="InterPro" id="IPR013098">
    <property type="entry name" value="Ig_I-set"/>
</dbReference>
<dbReference type="InterPro" id="IPR036790">
    <property type="entry name" value="Frizzled_dom_sf"/>
</dbReference>
<feature type="domain" description="FZ" evidence="28">
    <location>
        <begin position="221"/>
        <end position="383"/>
    </location>
</feature>
<feature type="signal peptide" evidence="26">
    <location>
        <begin position="1"/>
        <end position="21"/>
    </location>
</feature>
<dbReference type="Pfam" id="PF07714">
    <property type="entry name" value="PK_Tyr_Ser-Thr"/>
    <property type="match status" value="1"/>
</dbReference>
<evidence type="ECO:0000256" key="20">
    <source>
        <dbReference type="PIRSR" id="PIRSR000615-2"/>
    </source>
</evidence>
<evidence type="ECO:0000256" key="24">
    <source>
        <dbReference type="SAM" id="MobiDB-lite"/>
    </source>
</evidence>
<evidence type="ECO:0000256" key="3">
    <source>
        <dbReference type="ARBA" id="ARBA00022553"/>
    </source>
</evidence>
<feature type="chain" id="PRO_5040447377" description="receptor protein-tyrosine kinase" evidence="26">
    <location>
        <begin position="22"/>
        <end position="948"/>
    </location>
</feature>
<dbReference type="GO" id="GO:0017147">
    <property type="term" value="F:Wnt-protein binding"/>
    <property type="evidence" value="ECO:0007669"/>
    <property type="project" value="TreeGrafter"/>
</dbReference>
<dbReference type="Pfam" id="PF07679">
    <property type="entry name" value="I-set"/>
    <property type="match status" value="1"/>
</dbReference>
<feature type="compositionally biased region" description="Polar residues" evidence="24">
    <location>
        <begin position="928"/>
        <end position="937"/>
    </location>
</feature>
<evidence type="ECO:0000256" key="18">
    <source>
        <dbReference type="ARBA" id="ARBA00051243"/>
    </source>
</evidence>
<keyword evidence="15" id="KW-0675">Receptor</keyword>
<dbReference type="Gene3D" id="1.10.510.10">
    <property type="entry name" value="Transferase(Phosphotransferase) domain 1"/>
    <property type="match status" value="1"/>
</dbReference>
<dbReference type="GO" id="GO:0004714">
    <property type="term" value="F:transmembrane receptor protein tyrosine kinase activity"/>
    <property type="evidence" value="ECO:0007669"/>
    <property type="project" value="UniProtKB-EC"/>
</dbReference>
<dbReference type="CDD" id="cd07459">
    <property type="entry name" value="CRD_TK_ROR_like"/>
    <property type="match status" value="1"/>
</dbReference>
<feature type="binding site" evidence="20">
    <location>
        <position position="694"/>
    </location>
    <ligand>
        <name>ATP</name>
        <dbReference type="ChEBI" id="CHEBI:30616"/>
    </ligand>
</feature>
<dbReference type="InterPro" id="IPR041775">
    <property type="entry name" value="Ror-like_CRD"/>
</dbReference>
<keyword evidence="6 25" id="KW-0812">Transmembrane</keyword>
<keyword evidence="7 20" id="KW-0547">Nucleotide-binding</keyword>
<dbReference type="Proteomes" id="UP001153712">
    <property type="component" value="Chromosome 1"/>
</dbReference>
<dbReference type="GO" id="GO:0046872">
    <property type="term" value="F:metal ion binding"/>
    <property type="evidence" value="ECO:0007669"/>
    <property type="project" value="UniProtKB-KW"/>
</dbReference>
<dbReference type="FunFam" id="3.30.200.20:FF:000539">
    <property type="entry name" value="Tyrosine-protein kinase receptor"/>
    <property type="match status" value="1"/>
</dbReference>
<sequence>MNKIVIRLVLFLLCTLVFTLSEEYDEDDEDYDDFSNVNSTSNGTLAFIAELSNVTRDGGKLVKFVCEVKQLDLNHTNHKVSFNWRHNGVPVDANDRFKIRNKGKENVFSSILRILKLEYFDRGFVECIASNGVDKIRSVAFLDVNPEAYKYGKANPLNTDHPDLDSFGEITTFMPNSISKTNDGDFLPSGAGKSKTFSTPIQFDLDSSGKLMENTPKIHNASEPLCQMYTGQRCRRLLAGKYVFIQPPYTQKEIEDKLDAAFVVISQSNDISTVCSKFAEPSVCFSAFPLCLDRENIEEYQTHHQRELSHVDNKQKSMNIRTKLTNSLRRICRDECLLLENELCSKEYSIAKRHLVISQIMELELCEQLPSETDISSKHCLMLGVGELNVKREDTCFWDKGKEYRGTQDKSSSGKSCIRWSHQFHVPTSDNPELAGHNYCRNPKELESEPFCYVEQNLREPCGVKKCMFVYGLYIVSPMIGLIVVVILFAYCYCTRRNKLTRNLQNKDLPQVSKNIYGSPGPSAPTMEMNSLLPPHLPPQRNHHGSNKNNIQSVPQYTFKEVRFVDELGEGAFGKVYKGELKTKTGKIFVAVKSLKENASAKTQADFQREIELISELKHPNIICLLGVVMKQEPMCMLFEYMSEGDLHEFLIANSPEEGKCLTHNQFLDIAKQIARGMEYLSSNHYVHRDLAARNCLVSKDLVVKISDFGLSRDMYSCDYYRVQSKSLLPVRWMPPDSILYGKFTTESDVWSYGVVLWEIYSYGLQPYYGYNNQEVINMIRSRKLLPCPDACPSYCYALMVECWAEQANRRPNFSEIAHRLKIWRDSGSTNGAYFKSVPTPQKYNFSSKSSHTSDTHSNYTNGENQMCFTWERDHRRPTSSKLNDSQSSLTSRSSSAGNTTQSTVISNEARKEKRPKRSVDSLDRLNPKNTVVSSSGNGDGIETKITL</sequence>
<dbReference type="SMART" id="SM00130">
    <property type="entry name" value="KR"/>
    <property type="match status" value="1"/>
</dbReference>
<dbReference type="SUPFAM" id="SSF48726">
    <property type="entry name" value="Immunoglobulin"/>
    <property type="match status" value="1"/>
</dbReference>
<dbReference type="InterPro" id="IPR050122">
    <property type="entry name" value="RTK"/>
</dbReference>
<dbReference type="Pfam" id="PF00051">
    <property type="entry name" value="Kringle"/>
    <property type="match status" value="1"/>
</dbReference>
<evidence type="ECO:0000256" key="4">
    <source>
        <dbReference type="ARBA" id="ARBA00022572"/>
    </source>
</evidence>
<keyword evidence="3" id="KW-0597">Phosphoprotein</keyword>
<feature type="domain" description="Kringle" evidence="29">
    <location>
        <begin position="395"/>
        <end position="467"/>
    </location>
</feature>
<evidence type="ECO:0000256" key="5">
    <source>
        <dbReference type="ARBA" id="ARBA00022679"/>
    </source>
</evidence>
<keyword evidence="26" id="KW-0732">Signal</keyword>
<dbReference type="PROSITE" id="PS00109">
    <property type="entry name" value="PROTEIN_KINASE_TYR"/>
    <property type="match status" value="1"/>
</dbReference>
<evidence type="ECO:0000256" key="25">
    <source>
        <dbReference type="SAM" id="Phobius"/>
    </source>
</evidence>
<evidence type="ECO:0000259" key="30">
    <source>
        <dbReference type="PROSITE" id="PS50835"/>
    </source>
</evidence>
<feature type="compositionally biased region" description="Polar residues" evidence="24">
    <location>
        <begin position="897"/>
        <end position="907"/>
    </location>
</feature>
<evidence type="ECO:0000256" key="6">
    <source>
        <dbReference type="ARBA" id="ARBA00022692"/>
    </source>
</evidence>
<feature type="compositionally biased region" description="Basic and acidic residues" evidence="24">
    <location>
        <begin position="918"/>
        <end position="927"/>
    </location>
</feature>
<evidence type="ECO:0000256" key="23">
    <source>
        <dbReference type="PROSITE-ProRule" id="PRU10141"/>
    </source>
</evidence>
<keyword evidence="10 25" id="KW-1133">Transmembrane helix</keyword>
<feature type="binding site" evidence="21">
    <location>
        <position position="708"/>
    </location>
    <ligand>
        <name>Mg(2+)</name>
        <dbReference type="ChEBI" id="CHEBI:18420"/>
    </ligand>
</feature>
<comment type="subcellular location">
    <subcellularLocation>
        <location evidence="1">Membrane</location>
        <topology evidence="1">Single-pass type I membrane protein</topology>
    </subcellularLocation>
    <subcellularLocation>
        <location evidence="17">Synapse</location>
    </subcellularLocation>
</comment>
<evidence type="ECO:0000256" key="1">
    <source>
        <dbReference type="ARBA" id="ARBA00004479"/>
    </source>
</evidence>
<dbReference type="PANTHER" id="PTHR24416">
    <property type="entry name" value="TYROSINE-PROTEIN KINASE RECEPTOR"/>
    <property type="match status" value="1"/>
</dbReference>